<dbReference type="EMBL" id="PVQB02000311">
    <property type="protein sequence ID" value="KAF4338996.1"/>
    <property type="molecule type" value="Genomic_DNA"/>
</dbReference>
<proteinExistence type="predicted"/>
<dbReference type="AlphaFoldDB" id="A0A9P5DVQ7"/>
<dbReference type="OrthoDB" id="4330301at2759"/>
<reference evidence="1" key="2">
    <citation type="submission" date="2020-02" db="EMBL/GenBank/DDBJ databases">
        <title>Identification and distribution of gene clusters putatively required for synthesis of sphingolipid metabolism inhibitors in phylogenetically diverse species of the filamentous fungus Fusarium.</title>
        <authorList>
            <person name="Kim H.-S."/>
            <person name="Busman M."/>
            <person name="Brown D.W."/>
            <person name="Divon H."/>
            <person name="Uhlig S."/>
            <person name="Proctor R.H."/>
        </authorList>
    </citation>
    <scope>NUCLEOTIDE SEQUENCE</scope>
    <source>
        <strain evidence="1">NRRL 25174</strain>
    </source>
</reference>
<gene>
    <name evidence="1" type="ORF">FBEOM_7083</name>
</gene>
<name>A0A9P5DVQ7_9HYPO</name>
<evidence type="ECO:0000313" key="1">
    <source>
        <dbReference type="EMBL" id="KAF4338996.1"/>
    </source>
</evidence>
<dbReference type="CDD" id="cd22893">
    <property type="entry name" value="PlcA-like"/>
    <property type="match status" value="1"/>
</dbReference>
<protein>
    <submittedName>
        <fullName evidence="1">Uncharacterized protein</fullName>
    </submittedName>
</protein>
<organism evidence="1 2">
    <name type="scientific">Fusarium beomiforme</name>
    <dbReference type="NCBI Taxonomy" id="44412"/>
    <lineage>
        <taxon>Eukaryota</taxon>
        <taxon>Fungi</taxon>
        <taxon>Dikarya</taxon>
        <taxon>Ascomycota</taxon>
        <taxon>Pezizomycotina</taxon>
        <taxon>Sordariomycetes</taxon>
        <taxon>Hypocreomycetidae</taxon>
        <taxon>Hypocreales</taxon>
        <taxon>Nectriaceae</taxon>
        <taxon>Fusarium</taxon>
        <taxon>Fusarium burgessii species complex</taxon>
    </lineage>
</organism>
<sequence>MLVHFRNLLVNQPPGTVSHVSVNASSCMKLEVSKNPRWAVDASFMKLLEANVDYFGVEARATYDPGYAVAIEVDTGGDLKTALAINAFADHVLQDSFAAGHIRVPRKEIAEIAKYHTYSIPFFKHEDIAKIINASSNVMHNEDGELGLWLESPSGEKWKTLGDGRLPGRDSSSTLTKINLDKCRKAVKQSISEAHDAFKNKNGIQASEFAAWHHAPIMDKVFEHPENPNPLLRVEDGKLVARINGASSKKYEAIVRQHIGHVDHVMA</sequence>
<accession>A0A9P5DVQ7</accession>
<dbReference type="Proteomes" id="UP000730481">
    <property type="component" value="Unassembled WGS sequence"/>
</dbReference>
<evidence type="ECO:0000313" key="2">
    <source>
        <dbReference type="Proteomes" id="UP000730481"/>
    </source>
</evidence>
<keyword evidence="2" id="KW-1185">Reference proteome</keyword>
<reference evidence="1" key="1">
    <citation type="journal article" date="2017" name="Mycologia">
        <title>Fusarium algeriense, sp. nov., a novel toxigenic crown rot pathogen of durum wheat from Algeria is nested in the Fusarium burgessii species complex.</title>
        <authorList>
            <person name="Laraba I."/>
            <person name="Keddad A."/>
            <person name="Boureghda H."/>
            <person name="Abdallah N."/>
            <person name="Vaughan M.M."/>
            <person name="Proctor R.H."/>
            <person name="Busman M."/>
            <person name="O'Donnell K."/>
        </authorList>
    </citation>
    <scope>NUCLEOTIDE SEQUENCE</scope>
    <source>
        <strain evidence="1">NRRL 25174</strain>
    </source>
</reference>
<dbReference type="InterPro" id="IPR049756">
    <property type="entry name" value="PlcA-like_dom"/>
</dbReference>
<comment type="caution">
    <text evidence="1">The sequence shown here is derived from an EMBL/GenBank/DDBJ whole genome shotgun (WGS) entry which is preliminary data.</text>
</comment>